<dbReference type="KEGG" id="vg:921713"/>
<evidence type="ECO:0000313" key="2">
    <source>
        <dbReference type="EMBL" id="AAK94339.1"/>
    </source>
</evidence>
<protein>
    <submittedName>
        <fullName evidence="2">p4</fullName>
    </submittedName>
</protein>
<evidence type="ECO:0000313" key="3">
    <source>
        <dbReference type="Proteomes" id="UP000002093"/>
    </source>
</evidence>
<keyword evidence="3" id="KW-1185">Reference proteome</keyword>
<accession>O03955</accession>
<dbReference type="GeneID" id="921713"/>
<organism evidence="1">
    <name type="scientific">Myxococcus phage Mx8</name>
    <dbReference type="NCBI Taxonomy" id="49964"/>
    <lineage>
        <taxon>Viruses</taxon>
        <taxon>Duplodnaviria</taxon>
        <taxon>Heunggongvirae</taxon>
        <taxon>Uroviricota</taxon>
        <taxon>Caudoviricetes</taxon>
        <taxon>Myxoctovirus</taxon>
        <taxon>Myxoctovirus Mx8</taxon>
    </lineage>
</organism>
<name>O03955_9CAUD</name>
<dbReference type="EMBL" id="AF396866">
    <property type="protein sequence ID" value="AAK94339.1"/>
    <property type="molecule type" value="Genomic_DNA"/>
</dbReference>
<evidence type="ECO:0000313" key="1">
    <source>
        <dbReference type="EMBL" id="AAC48899.1"/>
    </source>
</evidence>
<dbReference type="EMBL" id="U64984">
    <property type="protein sequence ID" value="AAC48899.1"/>
    <property type="molecule type" value="Genomic_DNA"/>
</dbReference>
<proteinExistence type="predicted"/>
<dbReference type="Proteomes" id="UP000002093">
    <property type="component" value="Segment"/>
</dbReference>
<reference evidence="1" key="1">
    <citation type="journal article" date="1998" name="J. Bacteriol.">
        <title>Genetic determinants of immunity and integration of temperate Myxococcus xanthus phage Mx8.</title>
        <authorList>
            <person name="Salmi D."/>
            <person name="Magrini V."/>
            <person name="Hartzell P.L."/>
            <person name="Youderian P."/>
        </authorList>
    </citation>
    <scope>NUCLEOTIDE SEQUENCE</scope>
</reference>
<dbReference type="RefSeq" id="NP_203417.1">
    <property type="nucleotide sequence ID" value="NC_003085.1"/>
</dbReference>
<reference evidence="2 3" key="2">
    <citation type="submission" date="2001-06" db="EMBL/GenBank/DDBJ databases">
        <title>Genome organization of temperate Myxococcus phage Mx8.</title>
        <authorList>
            <person name="Youderian P."/>
            <person name="Walthers D."/>
            <person name="Salmi D."/>
            <person name="Magrini V."/>
            <person name="Hartzell P.L."/>
        </authorList>
    </citation>
    <scope>NUCLEOTIDE SEQUENCE [LARGE SCALE GENOMIC DNA]</scope>
</reference>
<sequence>MTPQVAARHRRQPRPVRLTAARRDSSVCCREAVRVACSCGAAYACRVHEETHGSHTEEA</sequence>